<name>A0A4Y3KGT7_CELUD</name>
<keyword evidence="2" id="KW-1185">Reference proteome</keyword>
<dbReference type="Gene3D" id="3.40.50.1820">
    <property type="entry name" value="alpha/beta hydrolase"/>
    <property type="match status" value="1"/>
</dbReference>
<evidence type="ECO:0000313" key="1">
    <source>
        <dbReference type="EMBL" id="GEA82150.1"/>
    </source>
</evidence>
<dbReference type="EMBL" id="BJLP01000049">
    <property type="protein sequence ID" value="GEA82150.1"/>
    <property type="molecule type" value="Genomic_DNA"/>
</dbReference>
<evidence type="ECO:0000313" key="2">
    <source>
        <dbReference type="Proteomes" id="UP000315842"/>
    </source>
</evidence>
<organism evidence="1 2">
    <name type="scientific">Cellulomonas uda</name>
    <dbReference type="NCBI Taxonomy" id="1714"/>
    <lineage>
        <taxon>Bacteria</taxon>
        <taxon>Bacillati</taxon>
        <taxon>Actinomycetota</taxon>
        <taxon>Actinomycetes</taxon>
        <taxon>Micrococcales</taxon>
        <taxon>Cellulomonadaceae</taxon>
        <taxon>Cellulomonas</taxon>
    </lineage>
</organism>
<proteinExistence type="predicted"/>
<dbReference type="RefSeq" id="WP_141321689.1">
    <property type="nucleotide sequence ID" value="NZ_BJLP01000049.1"/>
</dbReference>
<dbReference type="Proteomes" id="UP000315842">
    <property type="component" value="Unassembled WGS sequence"/>
</dbReference>
<gene>
    <name evidence="1" type="ORF">CUD01_25940</name>
</gene>
<accession>A0A4Y3KGT7</accession>
<dbReference type="AlphaFoldDB" id="A0A4Y3KGT7"/>
<protein>
    <recommendedName>
        <fullName evidence="3">Phospholipase/carboxylesterase/thioesterase domain-containing protein</fullName>
    </recommendedName>
</protein>
<dbReference type="InterPro" id="IPR029058">
    <property type="entry name" value="AB_hydrolase_fold"/>
</dbReference>
<dbReference type="SUPFAM" id="SSF53474">
    <property type="entry name" value="alpha/beta-Hydrolases"/>
    <property type="match status" value="1"/>
</dbReference>
<reference evidence="1 2" key="1">
    <citation type="submission" date="2019-06" db="EMBL/GenBank/DDBJ databases">
        <title>Whole genome shotgun sequence of Cellulomonas uda NBRC 3747.</title>
        <authorList>
            <person name="Hosoyama A."/>
            <person name="Uohara A."/>
            <person name="Ohji S."/>
            <person name="Ichikawa N."/>
        </authorList>
    </citation>
    <scope>NUCLEOTIDE SEQUENCE [LARGE SCALE GENOMIC DNA]</scope>
    <source>
        <strain evidence="1 2">NBRC 3747</strain>
    </source>
</reference>
<comment type="caution">
    <text evidence="1">The sequence shown here is derived from an EMBL/GenBank/DDBJ whole genome shotgun (WGS) entry which is preliminary data.</text>
</comment>
<sequence length="125" mass="13385">MTVWLGRDVDLLATVLTGLAVARDQPILRTSRTVGVIGDRLRENVPTGPWRAPLFVGHGTADSIVPYRLTREYVPLACAAGATLELRSYEGASHLDVLQPPSGLPHDLVAWTSARLAGEDAPTSC</sequence>
<evidence type="ECO:0008006" key="3">
    <source>
        <dbReference type="Google" id="ProtNLM"/>
    </source>
</evidence>